<feature type="domain" description="Integrase p58-like C-terminal" evidence="1">
    <location>
        <begin position="211"/>
        <end position="245"/>
    </location>
</feature>
<dbReference type="EMBL" id="AFYH01029396">
    <property type="status" value="NOT_ANNOTATED_CDS"/>
    <property type="molecule type" value="Genomic_DNA"/>
</dbReference>
<dbReference type="InParanoid" id="H3B1T8"/>
<dbReference type="InterPro" id="IPR036397">
    <property type="entry name" value="RNaseH_sf"/>
</dbReference>
<dbReference type="OMA" id="CIFEFRE"/>
<keyword evidence="3" id="KW-1185">Reference proteome</keyword>
<reference evidence="2" key="3">
    <citation type="submission" date="2025-09" db="UniProtKB">
        <authorList>
            <consortium name="Ensembl"/>
        </authorList>
    </citation>
    <scope>IDENTIFICATION</scope>
</reference>
<organism evidence="2 3">
    <name type="scientific">Latimeria chalumnae</name>
    <name type="common">Coelacanth</name>
    <dbReference type="NCBI Taxonomy" id="7897"/>
    <lineage>
        <taxon>Eukaryota</taxon>
        <taxon>Metazoa</taxon>
        <taxon>Chordata</taxon>
        <taxon>Craniata</taxon>
        <taxon>Vertebrata</taxon>
        <taxon>Euteleostomi</taxon>
        <taxon>Coelacanthiformes</taxon>
        <taxon>Coelacanthidae</taxon>
        <taxon>Latimeria</taxon>
    </lineage>
</organism>
<dbReference type="eggNOG" id="KOG0017">
    <property type="taxonomic scope" value="Eukaryota"/>
</dbReference>
<dbReference type="InterPro" id="IPR012337">
    <property type="entry name" value="RNaseH-like_sf"/>
</dbReference>
<name>H3B1T8_LATCH</name>
<protein>
    <recommendedName>
        <fullName evidence="1">Integrase p58-like C-terminal domain-containing protein</fullName>
    </recommendedName>
</protein>
<dbReference type="PANTHER" id="PTHR37984">
    <property type="entry name" value="PROTEIN CBG26694"/>
    <property type="match status" value="1"/>
</dbReference>
<dbReference type="Ensembl" id="ENSLACT00000015969.1">
    <property type="protein sequence ID" value="ENSLACP00000015859.1"/>
    <property type="gene ID" value="ENSLACG00000013966.1"/>
</dbReference>
<dbReference type="GeneTree" id="ENSGT01050000244855"/>
<proteinExistence type="predicted"/>
<evidence type="ECO:0000259" key="1">
    <source>
        <dbReference type="Pfam" id="PF22938"/>
    </source>
</evidence>
<reference evidence="3" key="1">
    <citation type="submission" date="2011-08" db="EMBL/GenBank/DDBJ databases">
        <title>The draft genome of Latimeria chalumnae.</title>
        <authorList>
            <person name="Di Palma F."/>
            <person name="Alfoldi J."/>
            <person name="Johnson J."/>
            <person name="Berlin A."/>
            <person name="Gnerre S."/>
            <person name="Jaffe D."/>
            <person name="MacCallum I."/>
            <person name="Young S."/>
            <person name="Walker B.J."/>
            <person name="Lander E."/>
            <person name="Lindblad-Toh K."/>
        </authorList>
    </citation>
    <scope>NUCLEOTIDE SEQUENCE [LARGE SCALE GENOMIC DNA]</scope>
    <source>
        <strain evidence="3">Wild caught</strain>
    </source>
</reference>
<evidence type="ECO:0000313" key="2">
    <source>
        <dbReference type="Ensembl" id="ENSLACP00000015859.1"/>
    </source>
</evidence>
<dbReference type="SUPFAM" id="SSF53098">
    <property type="entry name" value="Ribonuclease H-like"/>
    <property type="match status" value="1"/>
</dbReference>
<evidence type="ECO:0000313" key="3">
    <source>
        <dbReference type="Proteomes" id="UP000008672"/>
    </source>
</evidence>
<dbReference type="Proteomes" id="UP000008672">
    <property type="component" value="Unassembled WGS sequence"/>
</dbReference>
<dbReference type="Pfam" id="PF22938">
    <property type="entry name" value="Integrase_p58_C"/>
    <property type="match status" value="1"/>
</dbReference>
<dbReference type="HOGENOM" id="CLU_1028721_0_0_1"/>
<dbReference type="InterPro" id="IPR050951">
    <property type="entry name" value="Retrovirus_Pol_polyprotein"/>
</dbReference>
<reference evidence="2" key="2">
    <citation type="submission" date="2025-08" db="UniProtKB">
        <authorList>
            <consortium name="Ensembl"/>
        </authorList>
    </citation>
    <scope>IDENTIFICATION</scope>
</reference>
<accession>H3B1T8</accession>
<dbReference type="GO" id="GO:0003676">
    <property type="term" value="F:nucleic acid binding"/>
    <property type="evidence" value="ECO:0007669"/>
    <property type="project" value="InterPro"/>
</dbReference>
<dbReference type="AlphaFoldDB" id="H3B1T8"/>
<dbReference type="InterPro" id="IPR054465">
    <property type="entry name" value="Integrase_p58-like_C"/>
</dbReference>
<sequence length="271" mass="31648">MYKDVDQYYKTCPQCQQEDKLKNMGKVALMPLKTIEETFQRVGIDIIGPLRTPSQMKKKYILMVVDYAMRYPKAVALSSIEADKVAEALLVIFRRTFVEQFEGDRDKDLPYLLFAYREVPRVDRVRGPLDVRDEWEGISHDSGKAVVKCIFEFREPLKDFIGLAYVNVLASQKKKKAWYDKQAGAMTYTLGQKVLVLNPVKGNKLQVPWEGPYTVIRQLNEVNYVIELPDHRKSKRVYRVNMIKPYCDQENLVLNSQIWEDQLSHVKEVFQ</sequence>
<dbReference type="PANTHER" id="PTHR37984:SF15">
    <property type="entry name" value="INTEGRASE CATALYTIC DOMAIN-CONTAINING PROTEIN"/>
    <property type="match status" value="1"/>
</dbReference>
<dbReference type="Gene3D" id="3.30.420.10">
    <property type="entry name" value="Ribonuclease H-like superfamily/Ribonuclease H"/>
    <property type="match status" value="1"/>
</dbReference>